<evidence type="ECO:0000256" key="1">
    <source>
        <dbReference type="SAM" id="MobiDB-lite"/>
    </source>
</evidence>
<proteinExistence type="predicted"/>
<dbReference type="RefSeq" id="XP_035343697.1">
    <property type="nucleotide sequence ID" value="XM_035487804.1"/>
</dbReference>
<evidence type="ECO:0000313" key="2">
    <source>
        <dbReference type="EMBL" id="QKX57519.1"/>
    </source>
</evidence>
<reference evidence="3" key="1">
    <citation type="submission" date="2020-06" db="EMBL/GenBank/DDBJ databases">
        <title>A chromosome-scale genome assembly of Talaromyces rugulosus W13939.</title>
        <authorList>
            <person name="Wang B."/>
            <person name="Guo L."/>
            <person name="Ye K."/>
            <person name="Wang L."/>
        </authorList>
    </citation>
    <scope>NUCLEOTIDE SEQUENCE [LARGE SCALE GENOMIC DNA]</scope>
    <source>
        <strain evidence="3">W13939</strain>
    </source>
</reference>
<sequence length="709" mass="79495">MIYHWRMTRVAFDSWADPAFNVRHTLNNTREHLKKQTLLLASVPLSPVLADLDDVPVTISFVDRSRHDESQVAVFNSLCLQAKRPEDLTADSHQLLITHLHQLLQSIKDVGDSYAAAEVKPLNYPFSPTLRFTAMHELLATVLVDNVGVSPVYHYEWDELIFSTSDVKDLVASRRLPDGYELGTVPSDQIDLVTGTSKVKRQASTLLENPNAAVLFSGEDNRGKGVLVAWAYLSIDKSLTTIISQQSFSSRELRQIDRMTCSPHNVPYAVWRHAVFSGIFLPPTQIHTARRQQGRRFLSASRALRNHANNNSKTSSFNESEDSLSSQNDDPPNTRPSASLPQSPLVTLAKNHRAGKKVYKDKGTKADHDRLRNNPWAVALASPTRHCSITNMRMPTEFLTDMGLVRRVTASDEETTKVKNYGSLWWMPTNLVQEEIKASVHPEQRNTNIFASNGNPRVIRVVTRALAYDRFPESAGRTGKHLVVKTKQIIPAIWKDDNPKSSGVDFNELIWRDDMTSFVFKHMVKGVIKALQEACRYEKIKQDSADFWRELPLPEMTVSALNEALSGVEMKDMGTGGVIILGDLATPSEDRPRDAFKSAFTSTFPDYITIPQTGTMAPVYDLSVVLSRSDLEALRQSSPRFNQRALFFRPDGLKSTEAMLALWKLKGYIMHDVDFLAKKADGTAAAQAPEQQSKKALSQVASTKTQPRR</sequence>
<dbReference type="OrthoDB" id="3363286at2759"/>
<feature type="compositionally biased region" description="Polar residues" evidence="1">
    <location>
        <begin position="327"/>
        <end position="345"/>
    </location>
</feature>
<dbReference type="Proteomes" id="UP000509510">
    <property type="component" value="Chromosome II"/>
</dbReference>
<dbReference type="AlphaFoldDB" id="A0A7H8QU75"/>
<feature type="region of interest" description="Disordered" evidence="1">
    <location>
        <begin position="681"/>
        <end position="709"/>
    </location>
</feature>
<protein>
    <submittedName>
        <fullName evidence="2">Uncharacterized protein</fullName>
    </submittedName>
</protein>
<organism evidence="2 3">
    <name type="scientific">Talaromyces rugulosus</name>
    <name type="common">Penicillium rugulosum</name>
    <dbReference type="NCBI Taxonomy" id="121627"/>
    <lineage>
        <taxon>Eukaryota</taxon>
        <taxon>Fungi</taxon>
        <taxon>Dikarya</taxon>
        <taxon>Ascomycota</taxon>
        <taxon>Pezizomycotina</taxon>
        <taxon>Eurotiomycetes</taxon>
        <taxon>Eurotiomycetidae</taxon>
        <taxon>Eurotiales</taxon>
        <taxon>Trichocomaceae</taxon>
        <taxon>Talaromyces</taxon>
        <taxon>Talaromyces sect. Islandici</taxon>
    </lineage>
</organism>
<feature type="compositionally biased region" description="Polar residues" evidence="1">
    <location>
        <begin position="689"/>
        <end position="709"/>
    </location>
</feature>
<keyword evidence="3" id="KW-1185">Reference proteome</keyword>
<name>A0A7H8QU75_TALRU</name>
<dbReference type="GeneID" id="55992134"/>
<dbReference type="EMBL" id="CP055899">
    <property type="protein sequence ID" value="QKX57519.1"/>
    <property type="molecule type" value="Genomic_DNA"/>
</dbReference>
<evidence type="ECO:0000313" key="3">
    <source>
        <dbReference type="Proteomes" id="UP000509510"/>
    </source>
</evidence>
<feature type="region of interest" description="Disordered" evidence="1">
    <location>
        <begin position="305"/>
        <end position="369"/>
    </location>
</feature>
<feature type="compositionally biased region" description="Basic and acidic residues" evidence="1">
    <location>
        <begin position="358"/>
        <end position="369"/>
    </location>
</feature>
<feature type="compositionally biased region" description="Low complexity" evidence="1">
    <location>
        <begin position="315"/>
        <end position="326"/>
    </location>
</feature>
<dbReference type="KEGG" id="trg:TRUGW13939_04633"/>
<accession>A0A7H8QU75</accession>
<gene>
    <name evidence="2" type="ORF">TRUGW13939_04633</name>
</gene>